<dbReference type="CDD" id="cd05797">
    <property type="entry name" value="Ribosomal_L10"/>
    <property type="match status" value="1"/>
</dbReference>
<dbReference type="RefSeq" id="WP_090289898.1">
    <property type="nucleotide sequence ID" value="NZ_FNCK01000004.1"/>
</dbReference>
<evidence type="ECO:0000256" key="1">
    <source>
        <dbReference type="ARBA" id="ARBA00008889"/>
    </source>
</evidence>
<dbReference type="GO" id="GO:0006412">
    <property type="term" value="P:translation"/>
    <property type="evidence" value="ECO:0007669"/>
    <property type="project" value="UniProtKB-UniRule"/>
</dbReference>
<dbReference type="GO" id="GO:1990904">
    <property type="term" value="C:ribonucleoprotein complex"/>
    <property type="evidence" value="ECO:0007669"/>
    <property type="project" value="UniProtKB-KW"/>
</dbReference>
<comment type="similarity">
    <text evidence="1 6">Belongs to the universal ribosomal protein uL10 family.</text>
</comment>
<keyword evidence="6" id="KW-0699">rRNA-binding</keyword>
<dbReference type="InterPro" id="IPR022973">
    <property type="entry name" value="Ribosomal_uL10_bac"/>
</dbReference>
<proteinExistence type="inferred from homology"/>
<accession>A0A1G7SZW9</accession>
<sequence length="178" mass="19301">MVKEAVLNAKAQEIELIAEDMKNSATIVVVDYLGLTVEEVTDYRKQLREAGVQMKVVKNTMLRRAAEKAGIEVPEDLFKGPSAIVFSDDVVNPAKISANFAKDNETLEIRGGIVEGQAASKEMIEQVAKMPGREELLSMLLSVLQAPMRNVASVLSQANPAQQMVYALNGVIDQKGAA</sequence>
<evidence type="ECO:0000256" key="2">
    <source>
        <dbReference type="ARBA" id="ARBA00022980"/>
    </source>
</evidence>
<keyword evidence="2 6" id="KW-0689">Ribosomal protein</keyword>
<dbReference type="PANTHER" id="PTHR11560">
    <property type="entry name" value="39S RIBOSOMAL PROTEIN L10, MITOCHONDRIAL"/>
    <property type="match status" value="1"/>
</dbReference>
<evidence type="ECO:0000256" key="6">
    <source>
        <dbReference type="HAMAP-Rule" id="MF_00362"/>
    </source>
</evidence>
<organism evidence="7 8">
    <name type="scientific">Facklamia miroungae</name>
    <dbReference type="NCBI Taxonomy" id="120956"/>
    <lineage>
        <taxon>Bacteria</taxon>
        <taxon>Bacillati</taxon>
        <taxon>Bacillota</taxon>
        <taxon>Bacilli</taxon>
        <taxon>Lactobacillales</taxon>
        <taxon>Aerococcaceae</taxon>
        <taxon>Facklamia</taxon>
    </lineage>
</organism>
<gene>
    <name evidence="6" type="primary">rplJ</name>
    <name evidence="7" type="ORF">SAMN05421791_104231</name>
</gene>
<dbReference type="NCBIfam" id="NF000955">
    <property type="entry name" value="PRK00099.1-1"/>
    <property type="match status" value="1"/>
</dbReference>
<dbReference type="InterPro" id="IPR043141">
    <property type="entry name" value="Ribosomal_uL10-like_sf"/>
</dbReference>
<dbReference type="STRING" id="120956.SAMN05421791_104231"/>
<dbReference type="Proteomes" id="UP000199708">
    <property type="component" value="Unassembled WGS sequence"/>
</dbReference>
<dbReference type="Gene3D" id="3.30.70.1730">
    <property type="match status" value="1"/>
</dbReference>
<dbReference type="OrthoDB" id="9808307at2"/>
<dbReference type="AlphaFoldDB" id="A0A1G7SZW9"/>
<dbReference type="SUPFAM" id="SSF160369">
    <property type="entry name" value="Ribosomal protein L10-like"/>
    <property type="match status" value="1"/>
</dbReference>
<keyword evidence="8" id="KW-1185">Reference proteome</keyword>
<protein>
    <recommendedName>
        <fullName evidence="5 6">Large ribosomal subunit protein uL10</fullName>
    </recommendedName>
</protein>
<dbReference type="InterPro" id="IPR001790">
    <property type="entry name" value="Ribosomal_uL10"/>
</dbReference>
<dbReference type="Pfam" id="PF00466">
    <property type="entry name" value="Ribosomal_L10"/>
    <property type="match status" value="1"/>
</dbReference>
<dbReference type="EMBL" id="FNCK01000004">
    <property type="protein sequence ID" value="SDG28613.1"/>
    <property type="molecule type" value="Genomic_DNA"/>
</dbReference>
<comment type="function">
    <text evidence="6">Forms part of the ribosomal stalk, playing a central role in the interaction of the ribosome with GTP-bound translation factors.</text>
</comment>
<reference evidence="7 8" key="1">
    <citation type="submission" date="2016-10" db="EMBL/GenBank/DDBJ databases">
        <authorList>
            <person name="de Groot N.N."/>
        </authorList>
    </citation>
    <scope>NUCLEOTIDE SEQUENCE [LARGE SCALE GENOMIC DNA]</scope>
    <source>
        <strain evidence="7 8">ATCC BAA-466</strain>
    </source>
</reference>
<dbReference type="GO" id="GO:0005840">
    <property type="term" value="C:ribosome"/>
    <property type="evidence" value="ECO:0007669"/>
    <property type="project" value="UniProtKB-KW"/>
</dbReference>
<name>A0A1G7SZW9_9LACT</name>
<evidence type="ECO:0000256" key="3">
    <source>
        <dbReference type="ARBA" id="ARBA00023274"/>
    </source>
</evidence>
<evidence type="ECO:0000313" key="7">
    <source>
        <dbReference type="EMBL" id="SDG28613.1"/>
    </source>
</evidence>
<evidence type="ECO:0000256" key="5">
    <source>
        <dbReference type="ARBA" id="ARBA00035202"/>
    </source>
</evidence>
<comment type="subunit">
    <text evidence="4 6">Part of the ribosomal stalk of the 50S ribosomal subunit. The N-terminus interacts with L11 and the large rRNA to form the base of the stalk. The C-terminus forms an elongated spine to which L12 dimers bind in a sequential fashion forming a multimeric L10(L12)X complex.</text>
</comment>
<dbReference type="HAMAP" id="MF_00362">
    <property type="entry name" value="Ribosomal_uL10"/>
    <property type="match status" value="1"/>
</dbReference>
<keyword evidence="3 6" id="KW-0687">Ribonucleoprotein</keyword>
<dbReference type="InterPro" id="IPR047865">
    <property type="entry name" value="Ribosomal_uL10_bac_type"/>
</dbReference>
<keyword evidence="6" id="KW-0694">RNA-binding</keyword>
<evidence type="ECO:0000313" key="8">
    <source>
        <dbReference type="Proteomes" id="UP000199708"/>
    </source>
</evidence>
<dbReference type="Gene3D" id="6.10.250.290">
    <property type="match status" value="1"/>
</dbReference>
<dbReference type="GO" id="GO:0070180">
    <property type="term" value="F:large ribosomal subunit rRNA binding"/>
    <property type="evidence" value="ECO:0007669"/>
    <property type="project" value="UniProtKB-UniRule"/>
</dbReference>
<evidence type="ECO:0000256" key="4">
    <source>
        <dbReference type="ARBA" id="ARBA00026025"/>
    </source>
</evidence>